<keyword evidence="4 11" id="KW-0138">CF(0)</keyword>
<dbReference type="PRINTS" id="PR00123">
    <property type="entry name" value="ATPASEA"/>
</dbReference>
<evidence type="ECO:0000313" key="15">
    <source>
        <dbReference type="EMBL" id="MBB6131063.1"/>
    </source>
</evidence>
<keyword evidence="9 11" id="KW-0472">Membrane</keyword>
<feature type="signal peptide" evidence="13">
    <location>
        <begin position="1"/>
        <end position="27"/>
    </location>
</feature>
<evidence type="ECO:0000256" key="6">
    <source>
        <dbReference type="ARBA" id="ARBA00022781"/>
    </source>
</evidence>
<dbReference type="InterPro" id="IPR045083">
    <property type="entry name" value="ATP_synth_F0_asu_bact/mt"/>
</dbReference>
<feature type="transmembrane region" description="Helical" evidence="11">
    <location>
        <begin position="139"/>
        <end position="159"/>
    </location>
</feature>
<gene>
    <name evidence="11" type="primary">atpB</name>
    <name evidence="15" type="ORF">HDF22_005214</name>
    <name evidence="14" type="ORF">HDF23_004428</name>
</gene>
<dbReference type="AlphaFoldDB" id="A0A841JIS3"/>
<comment type="function">
    <text evidence="11 12">Key component of the proton channel; it plays a direct role in the translocation of protons across the membrane.</text>
</comment>
<dbReference type="PANTHER" id="PTHR11410">
    <property type="entry name" value="ATP SYNTHASE SUBUNIT A"/>
    <property type="match status" value="1"/>
</dbReference>
<comment type="caution">
    <text evidence="15">The sequence shown here is derived from an EMBL/GenBank/DDBJ whole genome shotgun (WGS) entry which is preliminary data.</text>
</comment>
<evidence type="ECO:0000256" key="3">
    <source>
        <dbReference type="ARBA" id="ARBA00022448"/>
    </source>
</evidence>
<feature type="transmembrane region" description="Helical" evidence="11">
    <location>
        <begin position="256"/>
        <end position="278"/>
    </location>
</feature>
<dbReference type="Pfam" id="PF00119">
    <property type="entry name" value="ATP-synt_A"/>
    <property type="match status" value="1"/>
</dbReference>
<comment type="similarity">
    <text evidence="2 11 12">Belongs to the ATPase A chain family.</text>
</comment>
<dbReference type="EMBL" id="JACHCA010000019">
    <property type="protein sequence ID" value="MBB6131063.1"/>
    <property type="molecule type" value="Genomic_DNA"/>
</dbReference>
<dbReference type="Proteomes" id="UP000548326">
    <property type="component" value="Unassembled WGS sequence"/>
</dbReference>
<evidence type="ECO:0000313" key="14">
    <source>
        <dbReference type="EMBL" id="MBB6111657.1"/>
    </source>
</evidence>
<reference evidence="16 17" key="1">
    <citation type="submission" date="2020-08" db="EMBL/GenBank/DDBJ databases">
        <title>Genomic Encyclopedia of Type Strains, Phase IV (KMG-V): Genome sequencing to study the core and pangenomes of soil and plant-associated prokaryotes.</title>
        <authorList>
            <person name="Whitman W."/>
        </authorList>
    </citation>
    <scope>NUCLEOTIDE SEQUENCE [LARGE SCALE GENOMIC DNA]</scope>
    <source>
        <strain evidence="14 16">ANJLi2</strain>
        <strain evidence="15 17">MP601</strain>
    </source>
</reference>
<dbReference type="NCBIfam" id="TIGR01131">
    <property type="entry name" value="ATP_synt_6_or_A"/>
    <property type="match status" value="1"/>
</dbReference>
<dbReference type="Proteomes" id="UP000541583">
    <property type="component" value="Unassembled WGS sequence"/>
</dbReference>
<proteinExistence type="inferred from homology"/>
<evidence type="ECO:0000256" key="12">
    <source>
        <dbReference type="RuleBase" id="RU000483"/>
    </source>
</evidence>
<organism evidence="15 17">
    <name type="scientific">Mucilaginibacter lappiensis</name>
    <dbReference type="NCBI Taxonomy" id="354630"/>
    <lineage>
        <taxon>Bacteria</taxon>
        <taxon>Pseudomonadati</taxon>
        <taxon>Bacteroidota</taxon>
        <taxon>Sphingobacteriia</taxon>
        <taxon>Sphingobacteriales</taxon>
        <taxon>Sphingobacteriaceae</taxon>
        <taxon>Mucilaginibacter</taxon>
    </lineage>
</organism>
<keyword evidence="8 11" id="KW-0406">Ion transport</keyword>
<evidence type="ECO:0000256" key="4">
    <source>
        <dbReference type="ARBA" id="ARBA00022547"/>
    </source>
</evidence>
<dbReference type="GO" id="GO:0005886">
    <property type="term" value="C:plasma membrane"/>
    <property type="evidence" value="ECO:0007669"/>
    <property type="project" value="UniProtKB-SubCell"/>
</dbReference>
<feature type="chain" id="PRO_5032891521" description="ATP synthase subunit a" evidence="13">
    <location>
        <begin position="28"/>
        <end position="357"/>
    </location>
</feature>
<evidence type="ECO:0000256" key="9">
    <source>
        <dbReference type="ARBA" id="ARBA00023136"/>
    </source>
</evidence>
<dbReference type="HAMAP" id="MF_01393">
    <property type="entry name" value="ATP_synth_a_bact"/>
    <property type="match status" value="1"/>
</dbReference>
<feature type="transmembrane region" description="Helical" evidence="11">
    <location>
        <begin position="226"/>
        <end position="244"/>
    </location>
</feature>
<name>A0A841JIS3_9SPHI</name>
<accession>A0A841JIS3</accession>
<evidence type="ECO:0000256" key="5">
    <source>
        <dbReference type="ARBA" id="ARBA00022692"/>
    </source>
</evidence>
<dbReference type="SUPFAM" id="SSF81336">
    <property type="entry name" value="F1F0 ATP synthase subunit A"/>
    <property type="match status" value="1"/>
</dbReference>
<dbReference type="GO" id="GO:0046933">
    <property type="term" value="F:proton-transporting ATP synthase activity, rotational mechanism"/>
    <property type="evidence" value="ECO:0007669"/>
    <property type="project" value="UniProtKB-UniRule"/>
</dbReference>
<sequence length="357" mass="40271">MNSKIFKPLLISALFLLFCVKPTLSFSQEKAAEASEKPFDPKEVVFEHIGDSHSWPVSIPFMEEHFVSLPIILYTDKGLEIFSSEKLGFHHEEGHEAPIYKGEHYSYKLENKKILAVNEAGEVIKDAKIYDFSITRNVISMWMGMIVLLIVFFSITSAYKKRAGKAPKGLQALLEPVILFVRDDVAIPNIGVKYAKYMPLLLTIFFFILINNLLGLVPFFPGGFNLTGNIAVTMVLSAIVLIVVNFSGNKYYWKHIFAPGIPLWLYPIMVPVEIIGILSKPFALMIRLFANITAGHIIVLSLISLIFIFKTAWMATVSVPFVVFMDCIELLVAFLQAFIFTMLTSLFIGMAVEEHHH</sequence>
<keyword evidence="3 11" id="KW-0813">Transport</keyword>
<keyword evidence="13" id="KW-0732">Signal</keyword>
<dbReference type="RefSeq" id="WP_317042957.1">
    <property type="nucleotide sequence ID" value="NZ_FTMG01000013.1"/>
</dbReference>
<feature type="transmembrane region" description="Helical" evidence="11">
    <location>
        <begin position="200"/>
        <end position="220"/>
    </location>
</feature>
<feature type="transmembrane region" description="Helical" evidence="11">
    <location>
        <begin position="330"/>
        <end position="352"/>
    </location>
</feature>
<keyword evidence="16" id="KW-1185">Reference proteome</keyword>
<dbReference type="EMBL" id="JACHCB010000013">
    <property type="protein sequence ID" value="MBB6111657.1"/>
    <property type="molecule type" value="Genomic_DNA"/>
</dbReference>
<protein>
    <recommendedName>
        <fullName evidence="11 12">ATP synthase subunit a</fullName>
    </recommendedName>
    <alternativeName>
        <fullName evidence="11">ATP synthase F0 sector subunit a</fullName>
    </alternativeName>
    <alternativeName>
        <fullName evidence="11">F-ATPase subunit 6</fullName>
    </alternativeName>
</protein>
<comment type="subcellular location">
    <subcellularLocation>
        <location evidence="11 12">Cell membrane</location>
        <topology evidence="11 12">Multi-pass membrane protein</topology>
    </subcellularLocation>
    <subcellularLocation>
        <location evidence="1">Membrane</location>
        <topology evidence="1">Multi-pass membrane protein</topology>
    </subcellularLocation>
</comment>
<evidence type="ECO:0000256" key="13">
    <source>
        <dbReference type="SAM" id="SignalP"/>
    </source>
</evidence>
<evidence type="ECO:0000313" key="17">
    <source>
        <dbReference type="Proteomes" id="UP000548326"/>
    </source>
</evidence>
<dbReference type="CDD" id="cd00310">
    <property type="entry name" value="ATP-synt_Fo_a_6"/>
    <property type="match status" value="1"/>
</dbReference>
<dbReference type="InterPro" id="IPR000568">
    <property type="entry name" value="ATP_synth_F0_asu"/>
</dbReference>
<feature type="transmembrane region" description="Helical" evidence="11">
    <location>
        <begin position="284"/>
        <end position="309"/>
    </location>
</feature>
<evidence type="ECO:0000256" key="2">
    <source>
        <dbReference type="ARBA" id="ARBA00006810"/>
    </source>
</evidence>
<evidence type="ECO:0000256" key="7">
    <source>
        <dbReference type="ARBA" id="ARBA00022989"/>
    </source>
</evidence>
<keyword evidence="11" id="KW-1003">Cell membrane</keyword>
<evidence type="ECO:0000256" key="1">
    <source>
        <dbReference type="ARBA" id="ARBA00004141"/>
    </source>
</evidence>
<dbReference type="PANTHER" id="PTHR11410:SF0">
    <property type="entry name" value="ATP SYNTHASE SUBUNIT A"/>
    <property type="match status" value="1"/>
</dbReference>
<dbReference type="InterPro" id="IPR035908">
    <property type="entry name" value="F0_ATP_A_sf"/>
</dbReference>
<keyword evidence="6 11" id="KW-0375">Hydrogen ion transport</keyword>
<dbReference type="GO" id="GO:0045259">
    <property type="term" value="C:proton-transporting ATP synthase complex"/>
    <property type="evidence" value="ECO:0007669"/>
    <property type="project" value="UniProtKB-KW"/>
</dbReference>
<keyword evidence="7 11" id="KW-1133">Transmembrane helix</keyword>
<keyword evidence="5 11" id="KW-0812">Transmembrane</keyword>
<evidence type="ECO:0000256" key="10">
    <source>
        <dbReference type="ARBA" id="ARBA00023310"/>
    </source>
</evidence>
<evidence type="ECO:0000313" key="16">
    <source>
        <dbReference type="Proteomes" id="UP000541583"/>
    </source>
</evidence>
<evidence type="ECO:0000256" key="8">
    <source>
        <dbReference type="ARBA" id="ARBA00023065"/>
    </source>
</evidence>
<evidence type="ECO:0000256" key="11">
    <source>
        <dbReference type="HAMAP-Rule" id="MF_01393"/>
    </source>
</evidence>
<keyword evidence="10 11" id="KW-0066">ATP synthesis</keyword>
<dbReference type="Gene3D" id="1.20.120.220">
    <property type="entry name" value="ATP synthase, F0 complex, subunit A"/>
    <property type="match status" value="1"/>
</dbReference>